<evidence type="ECO:0000313" key="4">
    <source>
        <dbReference type="Proteomes" id="UP000557566"/>
    </source>
</evidence>
<proteinExistence type="predicted"/>
<feature type="transmembrane region" description="Helical" evidence="2">
    <location>
        <begin position="308"/>
        <end position="328"/>
    </location>
</feature>
<feature type="compositionally biased region" description="Basic and acidic residues" evidence="1">
    <location>
        <begin position="390"/>
        <end position="402"/>
    </location>
</feature>
<dbReference type="Proteomes" id="UP000557566">
    <property type="component" value="Unassembled WGS sequence"/>
</dbReference>
<sequence length="526" mass="57722">MALPAYSKGCHVDTITPAHEEPGRCAPLASSHGTSRAEAVSLASASSSSLEFVADLNASTDRVKLVRAAAGDAPFRLARGSRLENNLSWVVGCLELANAGDFAANVWNQLPVPLFAAVLMGVGGTVAAVVSVFAFSDARRAWHNIGFLRRQRLRLRLRHQARAPGPADPTARALEVLLAVSFRELWSEVINRWAMDVLMGFGAVLISAGTYMAIGAGVSDDVFAASNLLSGWIGNAPIAAFGLVNSAWAAYVWSKAQTHVRAVRRLIPGSRAAGLVKRRSRNVQVFCVVNGSATVLGGASSLLTSIYWWAYVMLIPVIVSSIFCNLWWRRRVGYTRSQAWPSELETIVPSELATSLEFAARAEMIIREQREHEQEKKKQEKQQGQQQEQRQQEQRQRQEKQQEQQTTLLHRFVPDPASLPDVMAFLHQYALFQDFCLDLVSDPSLGNALCGAGQESELDIGPDHVLALPALLHPEVLNKAQECLGRVGQQHFRNRERHMAELLGTYCAVVGTVDVPDREDSSEKQG</sequence>
<evidence type="ECO:0000313" key="3">
    <source>
        <dbReference type="EMBL" id="KAF4509431.1"/>
    </source>
</evidence>
<accession>A0A8H4PS99</accession>
<feature type="transmembrane region" description="Helical" evidence="2">
    <location>
        <begin position="193"/>
        <end position="214"/>
    </location>
</feature>
<dbReference type="AlphaFoldDB" id="A0A8H4PS99"/>
<evidence type="ECO:0008006" key="5">
    <source>
        <dbReference type="Google" id="ProtNLM"/>
    </source>
</evidence>
<keyword evidence="2" id="KW-0472">Membrane</keyword>
<reference evidence="3 4" key="1">
    <citation type="journal article" date="2020" name="Genome Biol. Evol.">
        <title>A new high-quality draft genome assembly of the Chinese cordyceps Ophiocordyceps sinensis.</title>
        <authorList>
            <person name="Shu R."/>
            <person name="Zhang J."/>
            <person name="Meng Q."/>
            <person name="Zhang H."/>
            <person name="Zhou G."/>
            <person name="Li M."/>
            <person name="Wu P."/>
            <person name="Zhao Y."/>
            <person name="Chen C."/>
            <person name="Qin Q."/>
        </authorList>
    </citation>
    <scope>NUCLEOTIDE SEQUENCE [LARGE SCALE GENOMIC DNA]</scope>
    <source>
        <strain evidence="3 4">IOZ07</strain>
    </source>
</reference>
<name>A0A8H4PS99_9HYPO</name>
<protein>
    <recommendedName>
        <fullName evidence="5">Integral membrane protein</fullName>
    </recommendedName>
</protein>
<dbReference type="OrthoDB" id="5089392at2759"/>
<feature type="transmembrane region" description="Helical" evidence="2">
    <location>
        <begin position="283"/>
        <end position="302"/>
    </location>
</feature>
<comment type="caution">
    <text evidence="3">The sequence shown here is derived from an EMBL/GenBank/DDBJ whole genome shotgun (WGS) entry which is preliminary data.</text>
</comment>
<gene>
    <name evidence="3" type="ORF">G6O67_003607</name>
</gene>
<evidence type="ECO:0000256" key="2">
    <source>
        <dbReference type="SAM" id="Phobius"/>
    </source>
</evidence>
<evidence type="ECO:0000256" key="1">
    <source>
        <dbReference type="SAM" id="MobiDB-lite"/>
    </source>
</evidence>
<keyword evidence="2" id="KW-1133">Transmembrane helix</keyword>
<feature type="region of interest" description="Disordered" evidence="1">
    <location>
        <begin position="370"/>
        <end position="403"/>
    </location>
</feature>
<dbReference type="EMBL" id="JAAVMX010000004">
    <property type="protein sequence ID" value="KAF4509431.1"/>
    <property type="molecule type" value="Genomic_DNA"/>
</dbReference>
<feature type="transmembrane region" description="Helical" evidence="2">
    <location>
        <begin position="114"/>
        <end position="135"/>
    </location>
</feature>
<keyword evidence="4" id="KW-1185">Reference proteome</keyword>
<keyword evidence="2" id="KW-0812">Transmembrane</keyword>
<organism evidence="3 4">
    <name type="scientific">Ophiocordyceps sinensis</name>
    <dbReference type="NCBI Taxonomy" id="72228"/>
    <lineage>
        <taxon>Eukaryota</taxon>
        <taxon>Fungi</taxon>
        <taxon>Dikarya</taxon>
        <taxon>Ascomycota</taxon>
        <taxon>Pezizomycotina</taxon>
        <taxon>Sordariomycetes</taxon>
        <taxon>Hypocreomycetidae</taxon>
        <taxon>Hypocreales</taxon>
        <taxon>Ophiocordycipitaceae</taxon>
        <taxon>Ophiocordyceps</taxon>
    </lineage>
</organism>
<feature type="transmembrane region" description="Helical" evidence="2">
    <location>
        <begin position="234"/>
        <end position="254"/>
    </location>
</feature>
<feature type="compositionally biased region" description="Basic and acidic residues" evidence="1">
    <location>
        <begin position="370"/>
        <end position="381"/>
    </location>
</feature>